<dbReference type="InterPro" id="IPR008629">
    <property type="entry name" value="GUN4-like"/>
</dbReference>
<dbReference type="EMBL" id="CDMZ01000976">
    <property type="protein sequence ID" value="CEM24933.1"/>
    <property type="molecule type" value="Genomic_DNA"/>
</dbReference>
<proteinExistence type="predicted"/>
<dbReference type="PANTHER" id="PTHR34800:SF1">
    <property type="entry name" value="TETRAPYRROLE-BINDING PROTEIN, CHLOROPLASTIC"/>
    <property type="match status" value="1"/>
</dbReference>
<sequence>MVLFLLGFSALLLSPSSVVSFRLVVPQQSPSGRRHGCLSPLYSLEAVAMDEVGSVSALSQASGDGPAKAVETAAAAPSVEVNPEEIADCLKSDIGKDYLPLAQMLANKDFVGADQFTRDALIQLAGPNAQSREFVYFTDLPKLPATDLFSIEKLWLKYSGGKFGYTVQRKIYRGCKGDLNKFWEKLGWSLVDDGVVRLRRWFGENEFIYDLEKAPKGHLPLTNSLRGTTLLKGLMELPVWDRLEESS</sequence>
<organism evidence="3">
    <name type="scientific">Chromera velia CCMP2878</name>
    <dbReference type="NCBI Taxonomy" id="1169474"/>
    <lineage>
        <taxon>Eukaryota</taxon>
        <taxon>Sar</taxon>
        <taxon>Alveolata</taxon>
        <taxon>Colpodellida</taxon>
        <taxon>Chromeraceae</taxon>
        <taxon>Chromera</taxon>
    </lineage>
</organism>
<gene>
    <name evidence="3" type="ORF">Cvel_20706</name>
</gene>
<feature type="signal peptide" evidence="1">
    <location>
        <begin position="1"/>
        <end position="20"/>
    </location>
</feature>
<evidence type="ECO:0000259" key="2">
    <source>
        <dbReference type="Pfam" id="PF05419"/>
    </source>
</evidence>
<evidence type="ECO:0000313" key="3">
    <source>
        <dbReference type="EMBL" id="CEM24933.1"/>
    </source>
</evidence>
<dbReference type="InterPro" id="IPR037215">
    <property type="entry name" value="GUN4-like_sf"/>
</dbReference>
<dbReference type="PANTHER" id="PTHR34800">
    <property type="entry name" value="TETRAPYRROLE-BINDING PROTEIN, CHLOROPLASTIC"/>
    <property type="match status" value="1"/>
</dbReference>
<dbReference type="Gene3D" id="1.25.40.620">
    <property type="match status" value="1"/>
</dbReference>
<dbReference type="VEuPathDB" id="CryptoDB:Cvel_20706"/>
<name>A0A0G4G8J0_9ALVE</name>
<protein>
    <recommendedName>
        <fullName evidence="2">GUN4-like domain-containing protein</fullName>
    </recommendedName>
</protein>
<dbReference type="CDD" id="cd16383">
    <property type="entry name" value="GUN4"/>
    <property type="match status" value="1"/>
</dbReference>
<dbReference type="SUPFAM" id="SSF140869">
    <property type="entry name" value="GUN4-like"/>
    <property type="match status" value="1"/>
</dbReference>
<reference evidence="3" key="1">
    <citation type="submission" date="2014-11" db="EMBL/GenBank/DDBJ databases">
        <authorList>
            <person name="Otto D Thomas"/>
            <person name="Naeem Raeece"/>
        </authorList>
    </citation>
    <scope>NUCLEOTIDE SEQUENCE</scope>
</reference>
<feature type="chain" id="PRO_5005190114" description="GUN4-like domain-containing protein" evidence="1">
    <location>
        <begin position="21"/>
        <end position="247"/>
    </location>
</feature>
<keyword evidence="1" id="KW-0732">Signal</keyword>
<dbReference type="GO" id="GO:0046906">
    <property type="term" value="F:tetrapyrrole binding"/>
    <property type="evidence" value="ECO:0007669"/>
    <property type="project" value="TreeGrafter"/>
</dbReference>
<feature type="domain" description="GUN4-like" evidence="2">
    <location>
        <begin position="92"/>
        <end position="236"/>
    </location>
</feature>
<accession>A0A0G4G8J0</accession>
<dbReference type="Gene3D" id="1.10.10.1770">
    <property type="entry name" value="Gun4-like"/>
    <property type="match status" value="1"/>
</dbReference>
<evidence type="ECO:0000256" key="1">
    <source>
        <dbReference type="SAM" id="SignalP"/>
    </source>
</evidence>
<dbReference type="AlphaFoldDB" id="A0A0G4G8J0"/>
<dbReference type="Pfam" id="PF05419">
    <property type="entry name" value="GUN4"/>
    <property type="match status" value="1"/>
</dbReference>